<dbReference type="Pfam" id="PF00264">
    <property type="entry name" value="Tyrosinase"/>
    <property type="match status" value="1"/>
</dbReference>
<name>Q0U440_PHANO</name>
<feature type="domain" description="Tyrosinase copper-binding" evidence="5">
    <location>
        <begin position="319"/>
        <end position="330"/>
    </location>
</feature>
<organism evidence="6 7">
    <name type="scientific">Phaeosphaeria nodorum (strain SN15 / ATCC MYA-4574 / FGSC 10173)</name>
    <name type="common">Glume blotch fungus</name>
    <name type="synonym">Parastagonospora nodorum</name>
    <dbReference type="NCBI Taxonomy" id="321614"/>
    <lineage>
        <taxon>Eukaryota</taxon>
        <taxon>Fungi</taxon>
        <taxon>Dikarya</taxon>
        <taxon>Ascomycota</taxon>
        <taxon>Pezizomycotina</taxon>
        <taxon>Dothideomycetes</taxon>
        <taxon>Pleosporomycetidae</taxon>
        <taxon>Pleosporales</taxon>
        <taxon>Pleosporineae</taxon>
        <taxon>Phaeosphaeriaceae</taxon>
        <taxon>Parastagonospora</taxon>
    </lineage>
</organism>
<dbReference type="EMBL" id="CH445350">
    <property type="protein sequence ID" value="EAT79358.2"/>
    <property type="molecule type" value="Genomic_DNA"/>
</dbReference>
<feature type="domain" description="Tyrosinase copper-binding" evidence="4">
    <location>
        <begin position="129"/>
        <end position="146"/>
    </location>
</feature>
<evidence type="ECO:0000256" key="3">
    <source>
        <dbReference type="SAM" id="SignalP"/>
    </source>
</evidence>
<keyword evidence="1" id="KW-0479">Metal-binding</keyword>
<evidence type="ECO:0000313" key="6">
    <source>
        <dbReference type="EMBL" id="EAT79358.2"/>
    </source>
</evidence>
<dbReference type="PROSITE" id="PS00497">
    <property type="entry name" value="TYROSINASE_1"/>
    <property type="match status" value="1"/>
</dbReference>
<dbReference type="PANTHER" id="PTHR11474">
    <property type="entry name" value="TYROSINASE FAMILY MEMBER"/>
    <property type="match status" value="1"/>
</dbReference>
<feature type="chain" id="PRO_5004177358" description="Tyrosinase copper-binding domain-containing protein" evidence="3">
    <location>
        <begin position="20"/>
        <end position="397"/>
    </location>
</feature>
<sequence>MHICNIPLAIAALASIAQGAVLQPRDLLQNLQDQALQNLKEAQSNGSIAKRSCSLSTAAVRRDCVRALLLIANKINRSFMSANERKGYIKAVKCLMSAPSKSDPVLVPGARTRYDDFVAQHMNQTLTIHVTGNFLSWHRYFVYGYEKALREECGYKGYQPYWNWFTYQDNLRASPIFDGSDTSMGGDGSFVKHNGSVGGHPDVHLPSGEGGGCIKSGPFKGVQANLGPLSPAMDGEVIVNTTFAYNPRCLKRDLTNFASTKWFTTENLYNVTLGPASKNIATFQNELQGRFDQGFLGMHIAGHLAIGGDAGDFFSSPNDPAFFLHHAMIDRLWWIWQALHRNQASTIAGTITLFNEPPSRDAVLEDIVQTNYLNLKPLEIKELMSTMDGSPLCYIYL</sequence>
<dbReference type="PRINTS" id="PR00092">
    <property type="entry name" value="TYROSINASE"/>
</dbReference>
<dbReference type="KEGG" id="pno:SNOG_13474"/>
<dbReference type="Proteomes" id="UP000001055">
    <property type="component" value="Unassembled WGS sequence"/>
</dbReference>
<dbReference type="InParanoid" id="Q0U440"/>
<protein>
    <recommendedName>
        <fullName evidence="4 5">Tyrosinase copper-binding domain-containing protein</fullName>
    </recommendedName>
</protein>
<dbReference type="AlphaFoldDB" id="Q0U440"/>
<evidence type="ECO:0000259" key="4">
    <source>
        <dbReference type="PROSITE" id="PS00497"/>
    </source>
</evidence>
<evidence type="ECO:0000259" key="5">
    <source>
        <dbReference type="PROSITE" id="PS00498"/>
    </source>
</evidence>
<reference evidence="7" key="1">
    <citation type="journal article" date="2007" name="Plant Cell">
        <title>Dothideomycete-plant interactions illuminated by genome sequencing and EST analysis of the wheat pathogen Stagonospora nodorum.</title>
        <authorList>
            <person name="Hane J.K."/>
            <person name="Lowe R.G."/>
            <person name="Solomon P.S."/>
            <person name="Tan K.C."/>
            <person name="Schoch C.L."/>
            <person name="Spatafora J.W."/>
            <person name="Crous P.W."/>
            <person name="Kodira C."/>
            <person name="Birren B.W."/>
            <person name="Galagan J.E."/>
            <person name="Torriani S.F."/>
            <person name="McDonald B.A."/>
            <person name="Oliver R.P."/>
        </authorList>
    </citation>
    <scope>NUCLEOTIDE SEQUENCE [LARGE SCALE GENOMIC DNA]</scope>
    <source>
        <strain evidence="7">SN15 / ATCC MYA-4574 / FGSC 10173</strain>
    </source>
</reference>
<dbReference type="PANTHER" id="PTHR11474:SF125">
    <property type="entry name" value="N-ACETYL-6-HYDROXYTRYPTOPHAN OXIDASE IVOB-RELATED"/>
    <property type="match status" value="1"/>
</dbReference>
<dbReference type="InterPro" id="IPR002227">
    <property type="entry name" value="Tyrosinase_Cu-bd"/>
</dbReference>
<evidence type="ECO:0000256" key="2">
    <source>
        <dbReference type="ARBA" id="ARBA00023002"/>
    </source>
</evidence>
<dbReference type="PROSITE" id="PS00498">
    <property type="entry name" value="TYROSINASE_2"/>
    <property type="match status" value="1"/>
</dbReference>
<dbReference type="InterPro" id="IPR050316">
    <property type="entry name" value="Tyrosinase/Hemocyanin"/>
</dbReference>
<dbReference type="RefSeq" id="XP_001803687.1">
    <property type="nucleotide sequence ID" value="XM_001803635.1"/>
</dbReference>
<dbReference type="VEuPathDB" id="FungiDB:JI435_134740"/>
<keyword evidence="3" id="KW-0732">Signal</keyword>
<gene>
    <name evidence="6" type="ORF">SNOG_13474</name>
</gene>
<dbReference type="Gene3D" id="1.10.1280.10">
    <property type="entry name" value="Di-copper center containing domain from catechol oxidase"/>
    <property type="match status" value="1"/>
</dbReference>
<accession>Q0U440</accession>
<evidence type="ECO:0000313" key="7">
    <source>
        <dbReference type="Proteomes" id="UP000001055"/>
    </source>
</evidence>
<dbReference type="GO" id="GO:0046872">
    <property type="term" value="F:metal ion binding"/>
    <property type="evidence" value="ECO:0007669"/>
    <property type="project" value="UniProtKB-KW"/>
</dbReference>
<dbReference type="STRING" id="321614.Q0U440"/>
<feature type="signal peptide" evidence="3">
    <location>
        <begin position="1"/>
        <end position="19"/>
    </location>
</feature>
<dbReference type="GO" id="GO:0016491">
    <property type="term" value="F:oxidoreductase activity"/>
    <property type="evidence" value="ECO:0007669"/>
    <property type="project" value="UniProtKB-KW"/>
</dbReference>
<dbReference type="GeneID" id="5980604"/>
<dbReference type="InterPro" id="IPR008922">
    <property type="entry name" value="Di-copper_centre_dom_sf"/>
</dbReference>
<proteinExistence type="predicted"/>
<dbReference type="SUPFAM" id="SSF48056">
    <property type="entry name" value="Di-copper centre-containing domain"/>
    <property type="match status" value="1"/>
</dbReference>
<keyword evidence="2" id="KW-0560">Oxidoreductase</keyword>
<evidence type="ECO:0000256" key="1">
    <source>
        <dbReference type="ARBA" id="ARBA00022723"/>
    </source>
</evidence>